<evidence type="ECO:0000313" key="2">
    <source>
        <dbReference type="EMBL" id="RPB01138.1"/>
    </source>
</evidence>
<keyword evidence="3" id="KW-1185">Reference proteome</keyword>
<sequence>MSSSSSLVAFKAFFLSFIYHFFCELVPSCVASLPLVVILLVCLPLFMTFTLFADELLMEFVSGLPNATSEHLFEGFCVGLVYRIFVSPAPVPVPEIHTIPLSVVLENLNRVDAPPPAPVEVQATGILPASYPASFPPSFTPSPVRCVPERYRMVRMNCIPMFEEKL</sequence>
<protein>
    <submittedName>
        <fullName evidence="2">Uncharacterized protein</fullName>
    </submittedName>
</protein>
<keyword evidence="1" id="KW-0812">Transmembrane</keyword>
<reference evidence="2 3" key="1">
    <citation type="journal article" date="2018" name="Nat. Ecol. Evol.">
        <title>Pezizomycetes genomes reveal the molecular basis of ectomycorrhizal truffle lifestyle.</title>
        <authorList>
            <person name="Murat C."/>
            <person name="Payen T."/>
            <person name="Noel B."/>
            <person name="Kuo A."/>
            <person name="Morin E."/>
            <person name="Chen J."/>
            <person name="Kohler A."/>
            <person name="Krizsan K."/>
            <person name="Balestrini R."/>
            <person name="Da Silva C."/>
            <person name="Montanini B."/>
            <person name="Hainaut M."/>
            <person name="Levati E."/>
            <person name="Barry K.W."/>
            <person name="Belfiori B."/>
            <person name="Cichocki N."/>
            <person name="Clum A."/>
            <person name="Dockter R.B."/>
            <person name="Fauchery L."/>
            <person name="Guy J."/>
            <person name="Iotti M."/>
            <person name="Le Tacon F."/>
            <person name="Lindquist E.A."/>
            <person name="Lipzen A."/>
            <person name="Malagnac F."/>
            <person name="Mello A."/>
            <person name="Molinier V."/>
            <person name="Miyauchi S."/>
            <person name="Poulain J."/>
            <person name="Riccioni C."/>
            <person name="Rubini A."/>
            <person name="Sitrit Y."/>
            <person name="Splivallo R."/>
            <person name="Traeger S."/>
            <person name="Wang M."/>
            <person name="Zifcakova L."/>
            <person name="Wipf D."/>
            <person name="Zambonelli A."/>
            <person name="Paolocci F."/>
            <person name="Nowrousian M."/>
            <person name="Ottonello S."/>
            <person name="Baldrian P."/>
            <person name="Spatafora J.W."/>
            <person name="Henrissat B."/>
            <person name="Nagy L.G."/>
            <person name="Aury J.M."/>
            <person name="Wincker P."/>
            <person name="Grigoriev I.V."/>
            <person name="Bonfante P."/>
            <person name="Martin F.M."/>
        </authorList>
    </citation>
    <scope>NUCLEOTIDE SEQUENCE [LARGE SCALE GENOMIC DNA]</scope>
    <source>
        <strain evidence="2 3">120613-1</strain>
    </source>
</reference>
<keyword evidence="1" id="KW-1133">Transmembrane helix</keyword>
<organism evidence="2 3">
    <name type="scientific">Choiromyces venosus 120613-1</name>
    <dbReference type="NCBI Taxonomy" id="1336337"/>
    <lineage>
        <taxon>Eukaryota</taxon>
        <taxon>Fungi</taxon>
        <taxon>Dikarya</taxon>
        <taxon>Ascomycota</taxon>
        <taxon>Pezizomycotina</taxon>
        <taxon>Pezizomycetes</taxon>
        <taxon>Pezizales</taxon>
        <taxon>Tuberaceae</taxon>
        <taxon>Choiromyces</taxon>
    </lineage>
</organism>
<evidence type="ECO:0000256" key="1">
    <source>
        <dbReference type="SAM" id="Phobius"/>
    </source>
</evidence>
<proteinExistence type="predicted"/>
<dbReference type="EMBL" id="ML120375">
    <property type="protein sequence ID" value="RPB01138.1"/>
    <property type="molecule type" value="Genomic_DNA"/>
</dbReference>
<keyword evidence="1" id="KW-0472">Membrane</keyword>
<gene>
    <name evidence="2" type="ORF">L873DRAFT_688313</name>
</gene>
<accession>A0A3N4JVD6</accession>
<dbReference type="Proteomes" id="UP000276215">
    <property type="component" value="Unassembled WGS sequence"/>
</dbReference>
<evidence type="ECO:0000313" key="3">
    <source>
        <dbReference type="Proteomes" id="UP000276215"/>
    </source>
</evidence>
<name>A0A3N4JVD6_9PEZI</name>
<feature type="transmembrane region" description="Helical" evidence="1">
    <location>
        <begin position="33"/>
        <end position="53"/>
    </location>
</feature>
<dbReference type="AlphaFoldDB" id="A0A3N4JVD6"/>